<dbReference type="HOGENOM" id="CLU_929417_0_0_2"/>
<keyword evidence="2" id="KW-1185">Reference proteome</keyword>
<dbReference type="RefSeq" id="WP_048140382.1">
    <property type="nucleotide sequence ID" value="NZ_CP009516.1"/>
</dbReference>
<proteinExistence type="predicted"/>
<dbReference type="GeneID" id="24831828"/>
<protein>
    <submittedName>
        <fullName evidence="1">Uncharacterized protein</fullName>
    </submittedName>
</protein>
<name>A0A0E3SDS9_9EURY</name>
<evidence type="ECO:0000313" key="2">
    <source>
        <dbReference type="Proteomes" id="UP000033101"/>
    </source>
</evidence>
<dbReference type="KEGG" id="mhor:MSHOH_2538"/>
<accession>A0A0E3SDS9</accession>
<gene>
    <name evidence="1" type="ORF">MSHOH_2538</name>
</gene>
<dbReference type="Proteomes" id="UP000033101">
    <property type="component" value="Chromosome"/>
</dbReference>
<evidence type="ECO:0000313" key="1">
    <source>
        <dbReference type="EMBL" id="AKB79021.1"/>
    </source>
</evidence>
<dbReference type="STRING" id="1434110.MSHOH_2538"/>
<organism evidence="1 2">
    <name type="scientific">Methanosarcina horonobensis HB-1 = JCM 15518</name>
    <dbReference type="NCBI Taxonomy" id="1434110"/>
    <lineage>
        <taxon>Archaea</taxon>
        <taxon>Methanobacteriati</taxon>
        <taxon>Methanobacteriota</taxon>
        <taxon>Stenosarchaea group</taxon>
        <taxon>Methanomicrobia</taxon>
        <taxon>Methanosarcinales</taxon>
        <taxon>Methanosarcinaceae</taxon>
        <taxon>Methanosarcina</taxon>
    </lineage>
</organism>
<dbReference type="AlphaFoldDB" id="A0A0E3SDS9"/>
<reference evidence="1 2" key="1">
    <citation type="submission" date="2014-07" db="EMBL/GenBank/DDBJ databases">
        <title>Methanogenic archaea and the global carbon cycle.</title>
        <authorList>
            <person name="Henriksen J.R."/>
            <person name="Luke J."/>
            <person name="Reinhart S."/>
            <person name="Benedict M.N."/>
            <person name="Youngblut N.D."/>
            <person name="Metcalf M.E."/>
            <person name="Whitaker R.J."/>
            <person name="Metcalf W.W."/>
        </authorList>
    </citation>
    <scope>NUCLEOTIDE SEQUENCE [LARGE SCALE GENOMIC DNA]</scope>
    <source>
        <strain evidence="1 2">HB-1</strain>
    </source>
</reference>
<dbReference type="EMBL" id="CP009516">
    <property type="protein sequence ID" value="AKB79021.1"/>
    <property type="molecule type" value="Genomic_DNA"/>
</dbReference>
<sequence>MTNNNFIEQKITKQVTISAGQSGYVNIDIPSGRQVLLKGYGYTWFASNKYSLTTGNVTFPSRTDQEGSPSIPRIFGIPYPCRSGGYLRLYIENGDSGAHTYDVVFYILSTELLNEESTGGDLNLTIGGSSGGVASTVSISNNTNTTFADVIARGDGKNALCVDTELSLHTDSLTLSNVFVASPDGSVGNANYMKIDTNRRLEVVSGEDRTPTHSKATIGTSSTTVIAANANRKALIIINDGTESMYIKLGASAVMAEGIRINANGGAYELSKELGNLYTGAINGICASGNMNVLVTQFV</sequence>
<dbReference type="PATRIC" id="fig|1434110.4.peg.3264"/>